<dbReference type="STRING" id="326474.AWB65_03752"/>
<dbReference type="EMBL" id="FCNW02000020">
    <property type="protein sequence ID" value="SAL47101.1"/>
    <property type="molecule type" value="Genomic_DNA"/>
</dbReference>
<gene>
    <name evidence="1" type="ORF">AWB65_03752</name>
</gene>
<name>A0A158HT50_9BURK</name>
<dbReference type="AlphaFoldDB" id="A0A158HT50"/>
<dbReference type="InterPro" id="IPR027417">
    <property type="entry name" value="P-loop_NTPase"/>
</dbReference>
<sequence length="125" mass="13209">MHVTEATPSRSAPLFLATKVLPPRLPAGLIDRPRLVSLAGRAQDKRLTVIKAPAGFGKTSLALTWIDPLTASGAFVAWLSLDSDDDEPARFFHHLAQALRNACERVGASAIGLTTGASLVPARSV</sequence>
<protein>
    <submittedName>
        <fullName evidence="1">ATP-dependent transcription regulator LuxR</fullName>
    </submittedName>
</protein>
<accession>A0A158HT50</accession>
<evidence type="ECO:0000313" key="2">
    <source>
        <dbReference type="Proteomes" id="UP000054977"/>
    </source>
</evidence>
<dbReference type="RefSeq" id="WP_235007673.1">
    <property type="nucleotide sequence ID" value="NZ_FCNW02000020.1"/>
</dbReference>
<keyword evidence="2" id="KW-1185">Reference proteome</keyword>
<evidence type="ECO:0000313" key="1">
    <source>
        <dbReference type="EMBL" id="SAL47101.1"/>
    </source>
</evidence>
<dbReference type="Proteomes" id="UP000054977">
    <property type="component" value="Unassembled WGS sequence"/>
</dbReference>
<organism evidence="1 2">
    <name type="scientific">Caballeronia humi</name>
    <dbReference type="NCBI Taxonomy" id="326474"/>
    <lineage>
        <taxon>Bacteria</taxon>
        <taxon>Pseudomonadati</taxon>
        <taxon>Pseudomonadota</taxon>
        <taxon>Betaproteobacteria</taxon>
        <taxon>Burkholderiales</taxon>
        <taxon>Burkholderiaceae</taxon>
        <taxon>Caballeronia</taxon>
    </lineage>
</organism>
<dbReference type="SUPFAM" id="SSF52540">
    <property type="entry name" value="P-loop containing nucleoside triphosphate hydrolases"/>
    <property type="match status" value="1"/>
</dbReference>
<comment type="caution">
    <text evidence="1">The sequence shown here is derived from an EMBL/GenBank/DDBJ whole genome shotgun (WGS) entry which is preliminary data.</text>
</comment>
<reference evidence="1" key="1">
    <citation type="submission" date="2016-01" db="EMBL/GenBank/DDBJ databases">
        <authorList>
            <person name="Peeters C."/>
        </authorList>
    </citation>
    <scope>NUCLEOTIDE SEQUENCE [LARGE SCALE GENOMIC DNA]</scope>
    <source>
        <strain evidence="1">LMG 22934</strain>
    </source>
</reference>
<dbReference type="Gene3D" id="3.40.50.300">
    <property type="entry name" value="P-loop containing nucleotide triphosphate hydrolases"/>
    <property type="match status" value="1"/>
</dbReference>
<proteinExistence type="predicted"/>